<gene>
    <name evidence="7" type="ORF">CEUR00632_LOCUS3589</name>
</gene>
<dbReference type="Pfam" id="PF02493">
    <property type="entry name" value="MORN"/>
    <property type="match status" value="5"/>
</dbReference>
<evidence type="ECO:0000256" key="6">
    <source>
        <dbReference type="SAM" id="MobiDB-lite"/>
    </source>
</evidence>
<evidence type="ECO:0000256" key="3">
    <source>
        <dbReference type="ARBA" id="ARBA00023329"/>
    </source>
</evidence>
<keyword evidence="3" id="KW-0968">Cytoplasmic vesicle</keyword>
<evidence type="ECO:0000256" key="4">
    <source>
        <dbReference type="ARBA" id="ARBA00039854"/>
    </source>
</evidence>
<reference evidence="7" key="1">
    <citation type="submission" date="2021-01" db="EMBL/GenBank/DDBJ databases">
        <authorList>
            <person name="Corre E."/>
            <person name="Pelletier E."/>
            <person name="Niang G."/>
            <person name="Scheremetjew M."/>
            <person name="Finn R."/>
            <person name="Kale V."/>
            <person name="Holt S."/>
            <person name="Cochrane G."/>
            <person name="Meng A."/>
            <person name="Brown T."/>
            <person name="Cohen L."/>
        </authorList>
    </citation>
    <scope>NUCLEOTIDE SEQUENCE</scope>
    <source>
        <strain evidence="7">CCMP219</strain>
    </source>
</reference>
<dbReference type="InterPro" id="IPR052472">
    <property type="entry name" value="MORN3"/>
</dbReference>
<feature type="region of interest" description="Disordered" evidence="6">
    <location>
        <begin position="1"/>
        <end position="41"/>
    </location>
</feature>
<evidence type="ECO:0000256" key="2">
    <source>
        <dbReference type="ARBA" id="ARBA00022737"/>
    </source>
</evidence>
<keyword evidence="2" id="KW-0677">Repeat</keyword>
<organism evidence="7">
    <name type="scientific">Chlamydomonas euryale</name>
    <dbReference type="NCBI Taxonomy" id="1486919"/>
    <lineage>
        <taxon>Eukaryota</taxon>
        <taxon>Viridiplantae</taxon>
        <taxon>Chlorophyta</taxon>
        <taxon>core chlorophytes</taxon>
        <taxon>Chlorophyceae</taxon>
        <taxon>CS clade</taxon>
        <taxon>Chlamydomonadales</taxon>
        <taxon>Chlamydomonadaceae</taxon>
        <taxon>Chlamydomonas</taxon>
    </lineage>
</organism>
<dbReference type="PANTHER" id="PTHR46511:SF1">
    <property type="entry name" value="MORN REPEAT-CONTAINING PROTEIN 3"/>
    <property type="match status" value="1"/>
</dbReference>
<comment type="subcellular location">
    <subcellularLocation>
        <location evidence="1">Cytoplasmic vesicle</location>
        <location evidence="1">Secretory vesicle</location>
        <location evidence="1">Acrosome</location>
    </subcellularLocation>
</comment>
<dbReference type="GO" id="GO:0001669">
    <property type="term" value="C:acrosomal vesicle"/>
    <property type="evidence" value="ECO:0007669"/>
    <property type="project" value="UniProtKB-SubCell"/>
</dbReference>
<dbReference type="EMBL" id="HBEC01007905">
    <property type="protein sequence ID" value="CAD8283554.1"/>
    <property type="molecule type" value="Transcribed_RNA"/>
</dbReference>
<protein>
    <recommendedName>
        <fullName evidence="4">MORN repeat-containing protein 3</fullName>
    </recommendedName>
</protein>
<accession>A0A7R9V367</accession>
<dbReference type="AlphaFoldDB" id="A0A7R9V367"/>
<dbReference type="GO" id="GO:0016020">
    <property type="term" value="C:membrane"/>
    <property type="evidence" value="ECO:0007669"/>
    <property type="project" value="UniProtKB-ARBA"/>
</dbReference>
<feature type="compositionally biased region" description="Low complexity" evidence="6">
    <location>
        <begin position="501"/>
        <end position="533"/>
    </location>
</feature>
<feature type="region of interest" description="Disordered" evidence="6">
    <location>
        <begin position="501"/>
        <end position="559"/>
    </location>
</feature>
<name>A0A7R9V367_9CHLO</name>
<feature type="compositionally biased region" description="Acidic residues" evidence="6">
    <location>
        <begin position="539"/>
        <end position="559"/>
    </location>
</feature>
<sequence length="559" mass="59364">MVLGETIPEEASYAAPQPAAVAPSRTGGSQRGTAGRLTDTTGRRSKAIYTDFPSVKYQDASIPCKPTTLRVAQLPPQPTLPRRSAARSWNATAKERNPLASCLTGPGRAGKLGELLMDNGSRYEGEVLAGRPHGWGKFFSAKSGSLTLEYEGSYVQGVREGDGTRYYASGEQYTGDFVAGLRHGHGRFFFDAGNVYAGEWVNDRRTGHGTLFLANGDVFVGSWVRDQREGRGTLFFMNKQRKYVAEWVADQPKCGTMLNIEDGDLEPLSGQLQTMSLTRKLDLSATNALPSDLPACDLAQPNKVLSGEVVAVRAARAAGPRDARLVQDHSGTLGAKQIQMLRHSFTLMAAGDDLKATILPHQLRQLIVMAGLDPSATATQQLVAALLQRRGEGTPDPQRITFDTFMKAVVYFQEETARVHAEEGPAADGEASLEQGACMEGAFEQAGSCAEGSFAEGSFGERGSASDGGIDAADGEAAEPFWSDGLQQQDQEGAEAAAVGTALGAEAGPATEWDVAASTADDVAAGGDEAGTGQRLDEWNQEGDDCGDGEEEQLFGPED</sequence>
<dbReference type="SUPFAM" id="SSF82185">
    <property type="entry name" value="Histone H3 K4-specific methyltransferase SET7/9 N-terminal domain"/>
    <property type="match status" value="1"/>
</dbReference>
<dbReference type="InterPro" id="IPR003409">
    <property type="entry name" value="MORN"/>
</dbReference>
<dbReference type="SMART" id="SM00698">
    <property type="entry name" value="MORN"/>
    <property type="match status" value="5"/>
</dbReference>
<evidence type="ECO:0000256" key="1">
    <source>
        <dbReference type="ARBA" id="ARBA00004218"/>
    </source>
</evidence>
<comment type="function">
    <text evidence="5">Assembles a suppression complex (suppresome) by tethering SIRT1 and MDM2 to regulate composite modifications of p53/TP53. Confers both deacetylation-mediated functional inactivation, by SIRT1, and ubiquitination-dependent degradation, by MDM2, of p53/TP53, promoting a proliferative and cell survival behaviors. May play a role in the regulation of spermatogenesis.</text>
</comment>
<feature type="compositionally biased region" description="Low complexity" evidence="6">
    <location>
        <begin position="9"/>
        <end position="24"/>
    </location>
</feature>
<dbReference type="Gene3D" id="2.20.110.10">
    <property type="entry name" value="Histone H3 K4-specific methyltransferase SET7/9 N-terminal domain"/>
    <property type="match status" value="2"/>
</dbReference>
<proteinExistence type="predicted"/>
<evidence type="ECO:0000256" key="5">
    <source>
        <dbReference type="ARBA" id="ARBA00045851"/>
    </source>
</evidence>
<dbReference type="PANTHER" id="PTHR46511">
    <property type="entry name" value="MORN REPEAT-CONTAINING PROTEIN 3"/>
    <property type="match status" value="1"/>
</dbReference>
<evidence type="ECO:0000313" key="7">
    <source>
        <dbReference type="EMBL" id="CAD8283554.1"/>
    </source>
</evidence>